<reference evidence="1" key="1">
    <citation type="submission" date="2018-05" db="EMBL/GenBank/DDBJ databases">
        <authorList>
            <person name="Lanie J.A."/>
            <person name="Ng W.-L."/>
            <person name="Kazmierczak K.M."/>
            <person name="Andrzejewski T.M."/>
            <person name="Davidsen T.M."/>
            <person name="Wayne K.J."/>
            <person name="Tettelin H."/>
            <person name="Glass J.I."/>
            <person name="Rusch D."/>
            <person name="Podicherti R."/>
            <person name="Tsui H.-C.T."/>
            <person name="Winkler M.E."/>
        </authorList>
    </citation>
    <scope>NUCLEOTIDE SEQUENCE</scope>
</reference>
<feature type="non-terminal residue" evidence="1">
    <location>
        <position position="1"/>
    </location>
</feature>
<sequence length="46" mass="4837">GLTIEGGTVVVTDNYLKVRVPAAVPENERVQVRITAAGELITGMVV</sequence>
<dbReference type="AlphaFoldDB" id="A0A383BAH0"/>
<gene>
    <name evidence="1" type="ORF">METZ01_LOCUS469738</name>
</gene>
<accession>A0A383BAH0</accession>
<protein>
    <submittedName>
        <fullName evidence="1">Uncharacterized protein</fullName>
    </submittedName>
</protein>
<dbReference type="EMBL" id="UINC01198774">
    <property type="protein sequence ID" value="SVE16884.1"/>
    <property type="molecule type" value="Genomic_DNA"/>
</dbReference>
<proteinExistence type="predicted"/>
<organism evidence="1">
    <name type="scientific">marine metagenome</name>
    <dbReference type="NCBI Taxonomy" id="408172"/>
    <lineage>
        <taxon>unclassified sequences</taxon>
        <taxon>metagenomes</taxon>
        <taxon>ecological metagenomes</taxon>
    </lineage>
</organism>
<evidence type="ECO:0000313" key="1">
    <source>
        <dbReference type="EMBL" id="SVE16884.1"/>
    </source>
</evidence>
<name>A0A383BAH0_9ZZZZ</name>